<dbReference type="AlphaFoldDB" id="A0A6V8P9F5"/>
<keyword evidence="10 24" id="KW-0808">Transferase</keyword>
<evidence type="ECO:0000256" key="17">
    <source>
        <dbReference type="ARBA" id="ARBA00023264"/>
    </source>
</evidence>
<proteinExistence type="inferred from homology"/>
<evidence type="ECO:0000313" key="25">
    <source>
        <dbReference type="Proteomes" id="UP000591948"/>
    </source>
</evidence>
<dbReference type="EMBL" id="BLRY01000497">
    <property type="protein sequence ID" value="GFP28907.1"/>
    <property type="molecule type" value="Genomic_DNA"/>
</dbReference>
<evidence type="ECO:0000256" key="2">
    <source>
        <dbReference type="ARBA" id="ARBA00004651"/>
    </source>
</evidence>
<evidence type="ECO:0000256" key="11">
    <source>
        <dbReference type="ARBA" id="ARBA00022692"/>
    </source>
</evidence>
<keyword evidence="11" id="KW-0812">Transmembrane</keyword>
<dbReference type="GO" id="GO:0005886">
    <property type="term" value="C:plasma membrane"/>
    <property type="evidence" value="ECO:0007669"/>
    <property type="project" value="UniProtKB-SubCell"/>
</dbReference>
<evidence type="ECO:0000256" key="6">
    <source>
        <dbReference type="ARBA" id="ARBA00012487"/>
    </source>
</evidence>
<evidence type="ECO:0000313" key="24">
    <source>
        <dbReference type="EMBL" id="GFP28907.1"/>
    </source>
</evidence>
<dbReference type="PANTHER" id="PTHR46382">
    <property type="entry name" value="PHOSPHATIDATE CYTIDYLYLTRANSFERASE"/>
    <property type="match status" value="1"/>
</dbReference>
<comment type="subcellular location">
    <subcellularLocation>
        <location evidence="2">Cell membrane</location>
        <topology evidence="2">Multi-pass membrane protein</topology>
    </subcellularLocation>
</comment>
<keyword evidence="12 24" id="KW-0548">Nucleotidyltransferase</keyword>
<evidence type="ECO:0000256" key="19">
    <source>
        <dbReference type="ARBA" id="ARBA00031825"/>
    </source>
</evidence>
<evidence type="ECO:0000256" key="12">
    <source>
        <dbReference type="ARBA" id="ARBA00022695"/>
    </source>
</evidence>
<name>A0A6V8P9F5_9ACTN</name>
<reference evidence="24 25" key="1">
    <citation type="journal article" date="2020" name="Front. Microbiol.">
        <title>Single-cell genomics of novel Actinobacteria with the Wood-Ljungdahl pathway discovered in a serpentinizing system.</title>
        <authorList>
            <person name="Merino N."/>
            <person name="Kawai M."/>
            <person name="Boyd E.S."/>
            <person name="Colman D.R."/>
            <person name="McGlynn S.E."/>
            <person name="Nealson K.H."/>
            <person name="Kurokawa K."/>
            <person name="Hongoh Y."/>
        </authorList>
    </citation>
    <scope>NUCLEOTIDE SEQUENCE [LARGE SCALE GENOMIC DNA]</scope>
    <source>
        <strain evidence="24 25">S33</strain>
    </source>
</reference>
<keyword evidence="9" id="KW-0444">Lipid biosynthesis</keyword>
<feature type="non-terminal residue" evidence="24">
    <location>
        <position position="48"/>
    </location>
</feature>
<evidence type="ECO:0000256" key="10">
    <source>
        <dbReference type="ARBA" id="ARBA00022679"/>
    </source>
</evidence>
<evidence type="ECO:0000256" key="1">
    <source>
        <dbReference type="ARBA" id="ARBA00001698"/>
    </source>
</evidence>
<evidence type="ECO:0000256" key="16">
    <source>
        <dbReference type="ARBA" id="ARBA00023209"/>
    </source>
</evidence>
<evidence type="ECO:0000256" key="14">
    <source>
        <dbReference type="ARBA" id="ARBA00023098"/>
    </source>
</evidence>
<evidence type="ECO:0000256" key="7">
    <source>
        <dbReference type="ARBA" id="ARBA00019373"/>
    </source>
</evidence>
<keyword evidence="8" id="KW-1003">Cell membrane</keyword>
<keyword evidence="13" id="KW-1133">Transmembrane helix</keyword>
<protein>
    <recommendedName>
        <fullName evidence="7">Phosphatidate cytidylyltransferase</fullName>
        <ecNumber evidence="6">2.7.7.41</ecNumber>
    </recommendedName>
    <alternativeName>
        <fullName evidence="20">CDP-DAG synthase</fullName>
    </alternativeName>
    <alternativeName>
        <fullName evidence="22">CDP-DG synthase</fullName>
    </alternativeName>
    <alternativeName>
        <fullName evidence="18">CDP-diacylglycerol synthase</fullName>
    </alternativeName>
    <alternativeName>
        <fullName evidence="21">CDP-diglyceride pyrophosphorylase</fullName>
    </alternativeName>
    <alternativeName>
        <fullName evidence="23">CDP-diglyceride synthase</fullName>
    </alternativeName>
    <alternativeName>
        <fullName evidence="19">CTP:phosphatidate cytidylyltransferase</fullName>
    </alternativeName>
</protein>
<evidence type="ECO:0000256" key="5">
    <source>
        <dbReference type="ARBA" id="ARBA00010185"/>
    </source>
</evidence>
<dbReference type="GO" id="GO:0004605">
    <property type="term" value="F:phosphatidate cytidylyltransferase activity"/>
    <property type="evidence" value="ECO:0007669"/>
    <property type="project" value="UniProtKB-EC"/>
</dbReference>
<keyword evidence="25" id="KW-1185">Reference proteome</keyword>
<dbReference type="PANTHER" id="PTHR46382:SF1">
    <property type="entry name" value="PHOSPHATIDATE CYTIDYLYLTRANSFERASE"/>
    <property type="match status" value="1"/>
</dbReference>
<accession>A0A6V8P9F5</accession>
<dbReference type="EC" id="2.7.7.41" evidence="6"/>
<sequence>MTLVLALTWINDGAAYLIGSTWGQRKLAPHISPNKTIEGAAGELAFTI</sequence>
<evidence type="ECO:0000256" key="8">
    <source>
        <dbReference type="ARBA" id="ARBA00022475"/>
    </source>
</evidence>
<dbReference type="GO" id="GO:0016024">
    <property type="term" value="P:CDP-diacylglycerol biosynthetic process"/>
    <property type="evidence" value="ECO:0007669"/>
    <property type="project" value="TreeGrafter"/>
</dbReference>
<keyword evidence="15" id="KW-0472">Membrane</keyword>
<evidence type="ECO:0000256" key="23">
    <source>
        <dbReference type="ARBA" id="ARBA00033406"/>
    </source>
</evidence>
<organism evidence="24 25">
    <name type="scientific">Candidatus Hakubella thermalkaliphila</name>
    <dbReference type="NCBI Taxonomy" id="2754717"/>
    <lineage>
        <taxon>Bacteria</taxon>
        <taxon>Bacillati</taxon>
        <taxon>Actinomycetota</taxon>
        <taxon>Actinomycetota incertae sedis</taxon>
        <taxon>Candidatus Hakubellales</taxon>
        <taxon>Candidatus Hakubellaceae</taxon>
        <taxon>Candidatus Hakubella</taxon>
    </lineage>
</organism>
<comment type="catalytic activity">
    <reaction evidence="1">
        <text>a 1,2-diacyl-sn-glycero-3-phosphate + CTP + H(+) = a CDP-1,2-diacyl-sn-glycerol + diphosphate</text>
        <dbReference type="Rhea" id="RHEA:16229"/>
        <dbReference type="ChEBI" id="CHEBI:15378"/>
        <dbReference type="ChEBI" id="CHEBI:33019"/>
        <dbReference type="ChEBI" id="CHEBI:37563"/>
        <dbReference type="ChEBI" id="CHEBI:58332"/>
        <dbReference type="ChEBI" id="CHEBI:58608"/>
        <dbReference type="EC" id="2.7.7.41"/>
    </reaction>
</comment>
<comment type="caution">
    <text evidence="24">The sequence shown here is derived from an EMBL/GenBank/DDBJ whole genome shotgun (WGS) entry which is preliminary data.</text>
</comment>
<evidence type="ECO:0000256" key="9">
    <source>
        <dbReference type="ARBA" id="ARBA00022516"/>
    </source>
</evidence>
<evidence type="ECO:0000256" key="18">
    <source>
        <dbReference type="ARBA" id="ARBA00029893"/>
    </source>
</evidence>
<evidence type="ECO:0000256" key="22">
    <source>
        <dbReference type="ARBA" id="ARBA00032743"/>
    </source>
</evidence>
<comment type="pathway">
    <text evidence="4">Lipid metabolism.</text>
</comment>
<keyword evidence="14" id="KW-0443">Lipid metabolism</keyword>
<evidence type="ECO:0000256" key="15">
    <source>
        <dbReference type="ARBA" id="ARBA00023136"/>
    </source>
</evidence>
<keyword evidence="17" id="KW-1208">Phospholipid metabolism</keyword>
<dbReference type="Pfam" id="PF01148">
    <property type="entry name" value="CTP_transf_1"/>
    <property type="match status" value="1"/>
</dbReference>
<evidence type="ECO:0000256" key="3">
    <source>
        <dbReference type="ARBA" id="ARBA00005119"/>
    </source>
</evidence>
<evidence type="ECO:0000256" key="21">
    <source>
        <dbReference type="ARBA" id="ARBA00032396"/>
    </source>
</evidence>
<evidence type="ECO:0000256" key="13">
    <source>
        <dbReference type="ARBA" id="ARBA00022989"/>
    </source>
</evidence>
<evidence type="ECO:0000256" key="20">
    <source>
        <dbReference type="ARBA" id="ARBA00032253"/>
    </source>
</evidence>
<gene>
    <name evidence="24" type="ORF">HKBW3S33_02323</name>
</gene>
<keyword evidence="16" id="KW-0594">Phospholipid biosynthesis</keyword>
<evidence type="ECO:0000256" key="4">
    <source>
        <dbReference type="ARBA" id="ARBA00005189"/>
    </source>
</evidence>
<comment type="pathway">
    <text evidence="3">Phospholipid metabolism; CDP-diacylglycerol biosynthesis; CDP-diacylglycerol from sn-glycerol 3-phosphate: step 3/3.</text>
</comment>
<comment type="similarity">
    <text evidence="5">Belongs to the CDS family.</text>
</comment>
<dbReference type="Proteomes" id="UP000591948">
    <property type="component" value="Unassembled WGS sequence"/>
</dbReference>